<feature type="domain" description="SKICH" evidence="6">
    <location>
        <begin position="115"/>
        <end position="200"/>
    </location>
</feature>
<name>A0ABQ8XLZ6_9EUKA</name>
<dbReference type="EMBL" id="JAOAOG010000285">
    <property type="protein sequence ID" value="KAJ6233072.1"/>
    <property type="molecule type" value="Genomic_DNA"/>
</dbReference>
<evidence type="ECO:0000256" key="1">
    <source>
        <dbReference type="ARBA" id="ARBA00004245"/>
    </source>
</evidence>
<dbReference type="PANTHER" id="PTHR47970:SF12">
    <property type="entry name" value="KINESIN FAMILY MEMBER 11"/>
    <property type="match status" value="1"/>
</dbReference>
<feature type="coiled-coil region" evidence="5">
    <location>
        <begin position="1234"/>
        <end position="1276"/>
    </location>
</feature>
<evidence type="ECO:0000256" key="3">
    <source>
        <dbReference type="ARBA" id="ARBA00023175"/>
    </source>
</evidence>
<comment type="subcellular location">
    <subcellularLocation>
        <location evidence="1">Cytoplasm</location>
        <location evidence="1">Cytoskeleton</location>
    </subcellularLocation>
</comment>
<keyword evidence="4" id="KW-0206">Cytoskeleton</keyword>
<dbReference type="PANTHER" id="PTHR47970">
    <property type="entry name" value="KINESIN-LIKE PROTEIN KIF11"/>
    <property type="match status" value="1"/>
</dbReference>
<dbReference type="Proteomes" id="UP001150062">
    <property type="component" value="Unassembled WGS sequence"/>
</dbReference>
<evidence type="ECO:0000256" key="4">
    <source>
        <dbReference type="ARBA" id="ARBA00023212"/>
    </source>
</evidence>
<evidence type="ECO:0000313" key="7">
    <source>
        <dbReference type="EMBL" id="KAJ6233072.1"/>
    </source>
</evidence>
<organism evidence="7 8">
    <name type="scientific">Anaeramoeba flamelloides</name>
    <dbReference type="NCBI Taxonomy" id="1746091"/>
    <lineage>
        <taxon>Eukaryota</taxon>
        <taxon>Metamonada</taxon>
        <taxon>Anaeramoebidae</taxon>
        <taxon>Anaeramoeba</taxon>
    </lineage>
</organism>
<evidence type="ECO:0000313" key="8">
    <source>
        <dbReference type="Proteomes" id="UP001150062"/>
    </source>
</evidence>
<gene>
    <name evidence="7" type="ORF">M0813_04234</name>
</gene>
<comment type="caution">
    <text evidence="7">The sequence shown here is derived from an EMBL/GenBank/DDBJ whole genome shotgun (WGS) entry which is preliminary data.</text>
</comment>
<evidence type="ECO:0000256" key="2">
    <source>
        <dbReference type="ARBA" id="ARBA00022490"/>
    </source>
</evidence>
<keyword evidence="3" id="KW-0505">Motor protein</keyword>
<keyword evidence="5" id="KW-0175">Coiled coil</keyword>
<evidence type="ECO:0000256" key="5">
    <source>
        <dbReference type="SAM" id="Coils"/>
    </source>
</evidence>
<sequence>MESFTVKPLKVFQGDRVECRYKLASGQPCKPSDWLGLFEVDADNKTYKLQQPNRSARKSDNMWWTINFEPNPEKEYEFRYFPNNSYDLLGKSEPFKILKPVHETKMMIDFEAAETDTNIIIKWEHVEGSKAKGNDWIGLFEVTEEDNKKYKKYESLRSAKQKGDMNFRINFNVDPNKPDYEFRYFFNNGYDCIGKSKVFPITKKVDVNGIKRKMESLFDDMRIYSNQTSRQRINSTKGDLGDLYQQNKAGLEKSEAGRKVLEMFMQKMEEADKYAEEKFMAQDCDKYIREANNALSYATSYANNNPKRAFQYLGEAYDGAKPLLMDREKYSKFEKVAKFLKEYDEKVPEIEERAKKLQVKEQITYMQRPILSEIQYLQSYINQGHIVKLESIKENVLDSFGEFLDKFSEHELAKKTIEEVNEALNKIDIAIPQIKEKNEVEKVMREGNRLKDNLRPYLNQKAVERVKSIKDDLMMVVDPIRGKYPENEKLKKFLDEIDELLHLVEEELGALIIDLEVTKLMRPAIKCKEDLEHQLKVKSVERASESRKNLEEAVAELRVKYPEYEKSKNFLQQVDKLLSTVEEELGEMIKQREITKYSRLVQSSLDSVQPYINQRAVQRVLALKEELISDSQWLRKYPKDDKAQKMVEKVDATLEKIQKELGEMIATLAIDKIAPHITEYVKKLEHCINSKSLNRIQIYQKELQEYIERLEEYDKWEKAQVSLKEGKAMITRLTEEMGDLLAAKEIDSHKNKITNALKLFTIEIEKPEEVVNYDQVLSKKEYLIECIAPIKEKYSEHTLAQDLLTSVNEALDKCEQSIGPKIAKITIDKIVDKITPLRKLFDETAKSGNKQGASTYLQKILIFIYPLRIQYPGEARDMLHEYDQLYEEYPAELTKFQLNEINNTIDGLQKEWESNEDKQLNGNFLVTINRKSAKIRKSYLYYPKVSDFCLILDFSNYAVTGRIPNQEEIFPIFEVSWRTPGGIRTPLNDINERSKKINNFYDKYRSSMEKLDLTGATQYSDYILKKFKEIIENIEKLIDYIKNALEKLKKEDANHPAVSLTEQALLDLNNKLREMNSSYAEKCNYAIRMSKIYNVIMKSDDLIKDGQSISDNAEHSVISVSGAVMTMNSMEFGGPKLRGLSIITMWPTIIEWFDHGLDKVKEVAKLRPDNHPECDFLTDVLINSKILAEEEYKSVTKKYITKSCKNESYKYALKHLDAFKKNMPKEESDIKKFTEIYEKEKKLAKERRQRIEEERKRKIEEEKQRLKNIADKLEEEWLKNYADGVIETPTSGNWKYTADGNLKCTMGTYVNLHYRWEKRHNNGNMVCVTVDDKGGKTGWINFDGSKIIVTSPHGRVYVCSMEGTNLLLDKLSNAKDLYAKTVVSGNPPPPVILFCLMFTKCQEWIHDINVEWERRKREQEEKERRNKFMNDKIWNYGSCKVCHRGQNNIRGCMKCKALWCSDCIKGNSYGTCPYCHASVFDVAHHFM</sequence>
<feature type="coiled-coil region" evidence="5">
    <location>
        <begin position="891"/>
        <end position="918"/>
    </location>
</feature>
<keyword evidence="2" id="KW-0963">Cytoplasm</keyword>
<dbReference type="InterPro" id="IPR041611">
    <property type="entry name" value="SKICH"/>
</dbReference>
<dbReference type="InterPro" id="IPR047149">
    <property type="entry name" value="KIF11-like"/>
</dbReference>
<feature type="coiled-coil region" evidence="5">
    <location>
        <begin position="540"/>
        <end position="591"/>
    </location>
</feature>
<feature type="domain" description="SKICH" evidence="6">
    <location>
        <begin position="11"/>
        <end position="97"/>
    </location>
</feature>
<keyword evidence="8" id="KW-1185">Reference proteome</keyword>
<evidence type="ECO:0000259" key="6">
    <source>
        <dbReference type="Pfam" id="PF17751"/>
    </source>
</evidence>
<dbReference type="Gene3D" id="2.60.40.2840">
    <property type="match status" value="2"/>
</dbReference>
<proteinExistence type="predicted"/>
<dbReference type="Pfam" id="PF17751">
    <property type="entry name" value="SKICH"/>
    <property type="match status" value="2"/>
</dbReference>
<accession>A0ABQ8XLZ6</accession>
<protein>
    <submittedName>
        <fullName evidence="7">Microtubule-associated protein</fullName>
    </submittedName>
</protein>
<reference evidence="7" key="1">
    <citation type="submission" date="2022-08" db="EMBL/GenBank/DDBJ databases">
        <title>Novel sulfate-reducing endosymbionts in the free-living metamonad Anaeramoeba.</title>
        <authorList>
            <person name="Jerlstrom-Hultqvist J."/>
            <person name="Cepicka I."/>
            <person name="Gallot-Lavallee L."/>
            <person name="Salas-Leiva D."/>
            <person name="Curtis B.A."/>
            <person name="Zahonova K."/>
            <person name="Pipaliya S."/>
            <person name="Dacks J."/>
            <person name="Roger A.J."/>
        </authorList>
    </citation>
    <scope>NUCLEOTIDE SEQUENCE</scope>
    <source>
        <strain evidence="7">Schooner1</strain>
    </source>
</reference>